<name>A0A9W4K8B0_9EURO</name>
<proteinExistence type="predicted"/>
<reference evidence="2" key="1">
    <citation type="submission" date="2021-07" db="EMBL/GenBank/DDBJ databases">
        <authorList>
            <person name="Branca A.L. A."/>
        </authorList>
    </citation>
    <scope>NUCLEOTIDE SEQUENCE</scope>
</reference>
<dbReference type="EMBL" id="CAJVRC010000836">
    <property type="protein sequence ID" value="CAG8887039.1"/>
    <property type="molecule type" value="Genomic_DNA"/>
</dbReference>
<dbReference type="Gene3D" id="1.20.5.170">
    <property type="match status" value="1"/>
</dbReference>
<dbReference type="CDD" id="cd14688">
    <property type="entry name" value="bZIP_YAP"/>
    <property type="match status" value="1"/>
</dbReference>
<sequence>MPRPKTKTKSEDLARIRNNQRRSRAKRLEYIRDLEEKAKKYDELIASTPPPSLSAFDKLQSENAWMRGLLSTLDINFDSFDASAGSIHDNEPNTLVSAISGSFTSNAETQRYMENQTPLSFWEQWNSSGLSPDMGLDFDIPLLLNGANNLTHLDISSAQPLEPNFGASQYQGTQESVEASVPSNSNTTLCSLACQWVIQCNTKGVELDVLYYRMERGFKQGNSPMEGCRVDNHVLLRVLTEIS</sequence>
<dbReference type="PANTHER" id="PTHR42070:SF1">
    <property type="entry name" value="FILAMENT ASSOCIATED PROTEIN, PUTATIVE (AFU_ORTHOLOGUE AFUA_8G06630)-RELATED"/>
    <property type="match status" value="1"/>
</dbReference>
<gene>
    <name evidence="2" type="ORF">PEGY_LOCUS977</name>
</gene>
<keyword evidence="3" id="KW-1185">Reference proteome</keyword>
<protein>
    <recommendedName>
        <fullName evidence="4">BZIP domain-containing protein</fullName>
    </recommendedName>
</protein>
<dbReference type="Proteomes" id="UP001154252">
    <property type="component" value="Unassembled WGS sequence"/>
</dbReference>
<evidence type="ECO:0008006" key="4">
    <source>
        <dbReference type="Google" id="ProtNLM"/>
    </source>
</evidence>
<feature type="region of interest" description="Disordered" evidence="1">
    <location>
        <begin position="1"/>
        <end position="21"/>
    </location>
</feature>
<accession>A0A9W4K8B0</accession>
<evidence type="ECO:0000256" key="1">
    <source>
        <dbReference type="SAM" id="MobiDB-lite"/>
    </source>
</evidence>
<dbReference type="OrthoDB" id="4505928at2759"/>
<evidence type="ECO:0000313" key="3">
    <source>
        <dbReference type="Proteomes" id="UP001154252"/>
    </source>
</evidence>
<evidence type="ECO:0000313" key="2">
    <source>
        <dbReference type="EMBL" id="CAG8887039.1"/>
    </source>
</evidence>
<dbReference type="AlphaFoldDB" id="A0A9W4K8B0"/>
<comment type="caution">
    <text evidence="2">The sequence shown here is derived from an EMBL/GenBank/DDBJ whole genome shotgun (WGS) entry which is preliminary data.</text>
</comment>
<organism evidence="2 3">
    <name type="scientific">Penicillium egyptiacum</name>
    <dbReference type="NCBI Taxonomy" id="1303716"/>
    <lineage>
        <taxon>Eukaryota</taxon>
        <taxon>Fungi</taxon>
        <taxon>Dikarya</taxon>
        <taxon>Ascomycota</taxon>
        <taxon>Pezizomycotina</taxon>
        <taxon>Eurotiomycetes</taxon>
        <taxon>Eurotiomycetidae</taxon>
        <taxon>Eurotiales</taxon>
        <taxon>Aspergillaceae</taxon>
        <taxon>Penicillium</taxon>
    </lineage>
</organism>
<dbReference type="PANTHER" id="PTHR42070">
    <property type="entry name" value="FILAMENT ASSOCIATED PROTEIN, PUTATIVE (AFU_ORTHOLOGUE AFUA_8G06630)-RELATED"/>
    <property type="match status" value="1"/>
</dbReference>